<dbReference type="EMBL" id="KQ085958">
    <property type="protein sequence ID" value="KLO13528.1"/>
    <property type="molecule type" value="Genomic_DNA"/>
</dbReference>
<dbReference type="GO" id="GO:0031080">
    <property type="term" value="C:nuclear pore outer ring"/>
    <property type="evidence" value="ECO:0007669"/>
    <property type="project" value="TreeGrafter"/>
</dbReference>
<evidence type="ECO:0000259" key="9">
    <source>
        <dbReference type="Pfam" id="PF03177"/>
    </source>
</evidence>
<evidence type="ECO:0000256" key="8">
    <source>
        <dbReference type="SAM" id="MobiDB-lite"/>
    </source>
</evidence>
<dbReference type="InParanoid" id="A0A0H2RVS3"/>
<dbReference type="PANTHER" id="PTHR13405:SF11">
    <property type="entry name" value="NUCLEAR PORE COMPLEX PROTEIN NUP133"/>
    <property type="match status" value="1"/>
</dbReference>
<sequence>MFSPSPFHQGGARRGGGARGATPRLGVGSPAPRGGSRLTTPARVVSDSQRSDASMHSDGDAGMSEMSVDADLAGIPRIASGKHRAGVVFAQSEELTVTLLAQLPVEAHQVLRNADFARDAFTGEVDATSSFCLIASSGTCFVWKYSQSHVGPPTCYIFPCPNDYPHATTPFGALVSFTNGAGNSSSREPALLLLSPGGEYRFWDSIGLGLTGGEFTDAAQLDLGSDESITSFVFAESQTYIATTSRGRLFHFAVTSSGGKFHVAHHCFTLSRPTGAIARLKFWGNQGPVYSGKYITAATVCNRTAESYDVWTCMDASLVKWSVIREGWEQFEFEEDISEALSEALNRDFPNLITDAGLDLELIDIEFDPQENIVLLTSFAAVEDDTGLDMAPRRLYAIVQMKLLGEVFEVGTIRIVPYQTISADRANIHPRLKLINNSDLYCVEFGDAVTLIAKNSEYSTCLTLKSLQDRTFGCGTIQNDASELLFMNSEVLMKLDIDVERVNDFDPETGKGTSIKSTMTQAILFGSNPKNPLLFTFPPDVDEESLISGADQLSRAVLASDIEVVRPSPDLTRQLVERKDRLRFLIGFINENGALGKMSQASRQSLATDAEKLYAAQQLWAFYCHRVNSGSSEQLLAHAIMNFMNSVGEEFHDDVLRAFFRLRASDMGNLLPFVKQATVETLAQWELSGRAADMIVNANDIVLCVLQSAWSFRDTNAGVYGLNPVMHDAWTSSEPILDLTLDFFNMTAEKVVSESSSGGVTEGTRATRSRAAVADGNPLAAQGRAQLPQLAEAVFRCFDERLSWLESASAAEKQGVENDKRNLRERFQQVRPIVLHTLLKHDLGESAFKLGEDYRDFRSLVDLCHATPPIYPPQGNIHADRIQEFVDKYKEEFTNELYDWYMEHSELRCIYAQNDAHGSYLDAYFKQKPQPTISWIHDFTKNDWRTAANTLLEQSGHASELEVKHAILSIGKLSQLAHLHSLPKEDPASRDAEVQVEAFDVGLDYVSVHENIVDDLRKPLLGSRGRLSLENQVDAVVKARASRLKSYSAFLAEFKVSVKTLLQGRVLGIEEMVDVLTLKDGFEEYSTAMELLKNDKEIPEARRQSAIRTIWRRIFIYDDWVKLQQTANVSDKQLEERYRKTALYSAIREIAQRAEIVSNPQVPTAPSSPTNPFQQTSTTQAASDPQVDVPSPDLESLAPPSHDELASRWPGHSEDELAALAADYQKECARLQSMQPLGPVVQRVRELVALEMGQDDEMYVDGGSFS</sequence>
<evidence type="ECO:0008006" key="13">
    <source>
        <dbReference type="Google" id="ProtNLM"/>
    </source>
</evidence>
<feature type="region of interest" description="Disordered" evidence="8">
    <location>
        <begin position="1"/>
        <end position="64"/>
    </location>
</feature>
<dbReference type="InterPro" id="IPR015943">
    <property type="entry name" value="WD40/YVTN_repeat-like_dom_sf"/>
</dbReference>
<feature type="domain" description="Nucleoporin Nup133/Nup155-like N-terminal" evidence="10">
    <location>
        <begin position="95"/>
        <end position="417"/>
    </location>
</feature>
<keyword evidence="5" id="KW-0653">Protein transport</keyword>
<keyword evidence="7" id="KW-0539">Nucleus</keyword>
<dbReference type="AlphaFoldDB" id="A0A0H2RVS3"/>
<gene>
    <name evidence="11" type="ORF">SCHPADRAFT_997296</name>
</gene>
<protein>
    <recommendedName>
        <fullName evidence="13">Nucleoporin Nup133/Nup155-like C-terminal domain-containing protein</fullName>
    </recommendedName>
</protein>
<evidence type="ECO:0000313" key="11">
    <source>
        <dbReference type="EMBL" id="KLO13528.1"/>
    </source>
</evidence>
<dbReference type="InterPro" id="IPR014908">
    <property type="entry name" value="Nucleoporin_Nup133/Nup155_N"/>
</dbReference>
<dbReference type="GO" id="GO:0006606">
    <property type="term" value="P:protein import into nucleus"/>
    <property type="evidence" value="ECO:0007669"/>
    <property type="project" value="TreeGrafter"/>
</dbReference>
<dbReference type="SUPFAM" id="SSF117289">
    <property type="entry name" value="Nucleoporin domain"/>
    <property type="match status" value="1"/>
</dbReference>
<dbReference type="Gene3D" id="1.20.58.1380">
    <property type="match status" value="1"/>
</dbReference>
<organism evidence="11 12">
    <name type="scientific">Schizopora paradoxa</name>
    <dbReference type="NCBI Taxonomy" id="27342"/>
    <lineage>
        <taxon>Eukaryota</taxon>
        <taxon>Fungi</taxon>
        <taxon>Dikarya</taxon>
        <taxon>Basidiomycota</taxon>
        <taxon>Agaricomycotina</taxon>
        <taxon>Agaricomycetes</taxon>
        <taxon>Hymenochaetales</taxon>
        <taxon>Schizoporaceae</taxon>
        <taxon>Schizopora</taxon>
    </lineage>
</organism>
<dbReference type="InterPro" id="IPR037624">
    <property type="entry name" value="Nup133-like"/>
</dbReference>
<evidence type="ECO:0000256" key="6">
    <source>
        <dbReference type="ARBA" id="ARBA00023010"/>
    </source>
</evidence>
<comment type="similarity">
    <text evidence="2">Belongs to the nucleoporin Nup133 family.</text>
</comment>
<dbReference type="STRING" id="27342.A0A0H2RVS3"/>
<evidence type="ECO:0000256" key="4">
    <source>
        <dbReference type="ARBA" id="ARBA00022816"/>
    </source>
</evidence>
<comment type="subcellular location">
    <subcellularLocation>
        <location evidence="1">Nucleus envelope</location>
    </subcellularLocation>
</comment>
<dbReference type="FunCoup" id="A0A0H2RVS3">
    <property type="interactions" value="100"/>
</dbReference>
<evidence type="ECO:0000313" key="12">
    <source>
        <dbReference type="Proteomes" id="UP000053477"/>
    </source>
</evidence>
<evidence type="ECO:0000256" key="5">
    <source>
        <dbReference type="ARBA" id="ARBA00022927"/>
    </source>
</evidence>
<feature type="domain" description="Nucleoporin Nup133/Nup155-like C-terminal" evidence="9">
    <location>
        <begin position="784"/>
        <end position="1154"/>
    </location>
</feature>
<reference evidence="11 12" key="1">
    <citation type="submission" date="2015-04" db="EMBL/GenBank/DDBJ databases">
        <title>Complete genome sequence of Schizopora paradoxa KUC8140, a cosmopolitan wood degrader in East Asia.</title>
        <authorList>
            <consortium name="DOE Joint Genome Institute"/>
            <person name="Min B."/>
            <person name="Park H."/>
            <person name="Jang Y."/>
            <person name="Kim J.-J."/>
            <person name="Kim K.H."/>
            <person name="Pangilinan J."/>
            <person name="Lipzen A."/>
            <person name="Riley R."/>
            <person name="Grigoriev I.V."/>
            <person name="Spatafora J.W."/>
            <person name="Choi I.-G."/>
        </authorList>
    </citation>
    <scope>NUCLEOTIDE SEQUENCE [LARGE SCALE GENOMIC DNA]</scope>
    <source>
        <strain evidence="11 12">KUC8140</strain>
    </source>
</reference>
<feature type="compositionally biased region" description="Polar residues" evidence="8">
    <location>
        <begin position="1158"/>
        <end position="1183"/>
    </location>
</feature>
<dbReference type="Pfam" id="PF03177">
    <property type="entry name" value="Nucleoporin_C"/>
    <property type="match status" value="1"/>
</dbReference>
<dbReference type="Proteomes" id="UP000053477">
    <property type="component" value="Unassembled WGS sequence"/>
</dbReference>
<dbReference type="InterPro" id="IPR007187">
    <property type="entry name" value="Nucleoporin_Nup133/Nup155_C"/>
</dbReference>
<evidence type="ECO:0000259" key="10">
    <source>
        <dbReference type="Pfam" id="PF08801"/>
    </source>
</evidence>
<evidence type="ECO:0000256" key="7">
    <source>
        <dbReference type="ARBA" id="ARBA00023242"/>
    </source>
</evidence>
<proteinExistence type="inferred from homology"/>
<evidence type="ECO:0000256" key="1">
    <source>
        <dbReference type="ARBA" id="ARBA00004259"/>
    </source>
</evidence>
<evidence type="ECO:0000256" key="3">
    <source>
        <dbReference type="ARBA" id="ARBA00022448"/>
    </source>
</evidence>
<keyword evidence="4" id="KW-0509">mRNA transport</keyword>
<keyword evidence="6" id="KW-0811">Translocation</keyword>
<keyword evidence="12" id="KW-1185">Reference proteome</keyword>
<dbReference type="GO" id="GO:0017056">
    <property type="term" value="F:structural constituent of nuclear pore"/>
    <property type="evidence" value="ECO:0007669"/>
    <property type="project" value="InterPro"/>
</dbReference>
<feature type="compositionally biased region" description="Basic and acidic residues" evidence="8">
    <location>
        <begin position="49"/>
        <end position="59"/>
    </location>
</feature>
<accession>A0A0H2RVS3</accession>
<dbReference type="Pfam" id="PF08801">
    <property type="entry name" value="Nucleoporin_N"/>
    <property type="match status" value="1"/>
</dbReference>
<dbReference type="PANTHER" id="PTHR13405">
    <property type="entry name" value="NUCLEAR PORE COMPLEX PROTEIN NUP133"/>
    <property type="match status" value="1"/>
</dbReference>
<dbReference type="GO" id="GO:0000972">
    <property type="term" value="P:transcription-dependent tethering of RNA polymerase II gene DNA at nuclear periphery"/>
    <property type="evidence" value="ECO:0007669"/>
    <property type="project" value="TreeGrafter"/>
</dbReference>
<keyword evidence="3" id="KW-0813">Transport</keyword>
<dbReference type="GO" id="GO:0016973">
    <property type="term" value="P:poly(A)+ mRNA export from nucleus"/>
    <property type="evidence" value="ECO:0007669"/>
    <property type="project" value="TreeGrafter"/>
</dbReference>
<name>A0A0H2RVS3_9AGAM</name>
<feature type="region of interest" description="Disordered" evidence="8">
    <location>
        <begin position="1158"/>
        <end position="1209"/>
    </location>
</feature>
<evidence type="ECO:0000256" key="2">
    <source>
        <dbReference type="ARBA" id="ARBA00005569"/>
    </source>
</evidence>
<dbReference type="Gene3D" id="2.130.10.10">
    <property type="entry name" value="YVTN repeat-like/Quinoprotein amine dehydrogenase"/>
    <property type="match status" value="1"/>
</dbReference>
<dbReference type="OrthoDB" id="103454at2759"/>